<reference evidence="2" key="2">
    <citation type="submission" date="2018-04" db="EMBL/GenBank/DDBJ databases">
        <title>OnivRS2 (Oryza nivara Reference Sequence Version 2).</title>
        <authorList>
            <person name="Zhang J."/>
            <person name="Kudrna D."/>
            <person name="Lee S."/>
            <person name="Talag J."/>
            <person name="Rajasekar S."/>
            <person name="Welchert J."/>
            <person name="Hsing Y.-I."/>
            <person name="Wing R.A."/>
        </authorList>
    </citation>
    <scope>NUCLEOTIDE SEQUENCE [LARGE SCALE GENOMIC DNA]</scope>
    <source>
        <strain evidence="2">SL10</strain>
    </source>
</reference>
<reference evidence="2" key="1">
    <citation type="submission" date="2015-04" db="UniProtKB">
        <authorList>
            <consortium name="EnsemblPlants"/>
        </authorList>
    </citation>
    <scope>IDENTIFICATION</scope>
    <source>
        <strain evidence="2">SL10</strain>
    </source>
</reference>
<accession>A0A0E0I3S3</accession>
<protein>
    <submittedName>
        <fullName evidence="2">Uncharacterized protein</fullName>
    </submittedName>
</protein>
<name>A0A0E0I3S3_ORYNI</name>
<organism evidence="2">
    <name type="scientific">Oryza nivara</name>
    <name type="common">Indian wild rice</name>
    <name type="synonym">Oryza sativa f. spontanea</name>
    <dbReference type="NCBI Taxonomy" id="4536"/>
    <lineage>
        <taxon>Eukaryota</taxon>
        <taxon>Viridiplantae</taxon>
        <taxon>Streptophyta</taxon>
        <taxon>Embryophyta</taxon>
        <taxon>Tracheophyta</taxon>
        <taxon>Spermatophyta</taxon>
        <taxon>Magnoliopsida</taxon>
        <taxon>Liliopsida</taxon>
        <taxon>Poales</taxon>
        <taxon>Poaceae</taxon>
        <taxon>BOP clade</taxon>
        <taxon>Oryzoideae</taxon>
        <taxon>Oryzeae</taxon>
        <taxon>Oryzinae</taxon>
        <taxon>Oryza</taxon>
    </lineage>
</organism>
<evidence type="ECO:0000313" key="3">
    <source>
        <dbReference type="Proteomes" id="UP000006591"/>
    </source>
</evidence>
<keyword evidence="1" id="KW-0812">Transmembrane</keyword>
<keyword evidence="1" id="KW-0472">Membrane</keyword>
<dbReference type="Proteomes" id="UP000006591">
    <property type="component" value="Chromosome 7"/>
</dbReference>
<evidence type="ECO:0000256" key="1">
    <source>
        <dbReference type="SAM" id="Phobius"/>
    </source>
</evidence>
<feature type="transmembrane region" description="Helical" evidence="1">
    <location>
        <begin position="25"/>
        <end position="46"/>
    </location>
</feature>
<evidence type="ECO:0000313" key="2">
    <source>
        <dbReference type="EnsemblPlants" id="ONIVA07G21040.1"/>
    </source>
</evidence>
<proteinExistence type="predicted"/>
<dbReference type="HOGENOM" id="CLU_2798354_0_0_1"/>
<keyword evidence="3" id="KW-1185">Reference proteome</keyword>
<dbReference type="AlphaFoldDB" id="A0A0E0I3S3"/>
<keyword evidence="1" id="KW-1133">Transmembrane helix</keyword>
<sequence>MRCELAGLCTSGSCSTDCRGLVGSVTASIVIIASVILLLGVTWFVHKCRGQRKWSREDAASNKLRTTS</sequence>
<dbReference type="Gramene" id="ONIVA07G21040.1">
    <property type="protein sequence ID" value="ONIVA07G21040.1"/>
    <property type="gene ID" value="ONIVA07G21040"/>
</dbReference>
<dbReference type="EnsemblPlants" id="ONIVA07G21040.1">
    <property type="protein sequence ID" value="ONIVA07G21040.1"/>
    <property type="gene ID" value="ONIVA07G21040"/>
</dbReference>